<protein>
    <submittedName>
        <fullName evidence="2">Uncharacterized protein</fullName>
    </submittedName>
</protein>
<dbReference type="SUPFAM" id="SSF50911">
    <property type="entry name" value="Mannose 6-phosphate receptor domain"/>
    <property type="match status" value="1"/>
</dbReference>
<dbReference type="Proteomes" id="UP000054560">
    <property type="component" value="Unassembled WGS sequence"/>
</dbReference>
<name>A0A0L0F5B3_9EUKA</name>
<organism evidence="2 3">
    <name type="scientific">Sphaeroforma arctica JP610</name>
    <dbReference type="NCBI Taxonomy" id="667725"/>
    <lineage>
        <taxon>Eukaryota</taxon>
        <taxon>Ichthyosporea</taxon>
        <taxon>Ichthyophonida</taxon>
        <taxon>Sphaeroforma</taxon>
    </lineage>
</organism>
<reference evidence="2 3" key="1">
    <citation type="submission" date="2011-02" db="EMBL/GenBank/DDBJ databases">
        <title>The Genome Sequence of Sphaeroforma arctica JP610.</title>
        <authorList>
            <consortium name="The Broad Institute Genome Sequencing Platform"/>
            <person name="Russ C."/>
            <person name="Cuomo C."/>
            <person name="Young S.K."/>
            <person name="Zeng Q."/>
            <person name="Gargeya S."/>
            <person name="Alvarado L."/>
            <person name="Berlin A."/>
            <person name="Chapman S.B."/>
            <person name="Chen Z."/>
            <person name="Freedman E."/>
            <person name="Gellesch M."/>
            <person name="Goldberg J."/>
            <person name="Griggs A."/>
            <person name="Gujja S."/>
            <person name="Heilman E."/>
            <person name="Heiman D."/>
            <person name="Howarth C."/>
            <person name="Mehta T."/>
            <person name="Neiman D."/>
            <person name="Pearson M."/>
            <person name="Roberts A."/>
            <person name="Saif S."/>
            <person name="Shea T."/>
            <person name="Shenoy N."/>
            <person name="Sisk P."/>
            <person name="Stolte C."/>
            <person name="Sykes S."/>
            <person name="White J."/>
            <person name="Yandava C."/>
            <person name="Burger G."/>
            <person name="Gray M.W."/>
            <person name="Holland P.W.H."/>
            <person name="King N."/>
            <person name="Lang F.B.F."/>
            <person name="Roger A.J."/>
            <person name="Ruiz-Trillo I."/>
            <person name="Haas B."/>
            <person name="Nusbaum C."/>
            <person name="Birren B."/>
        </authorList>
    </citation>
    <scope>NUCLEOTIDE SEQUENCE [LARGE SCALE GENOMIC DNA]</scope>
    <source>
        <strain evidence="2 3">JP610</strain>
    </source>
</reference>
<feature type="compositionally biased region" description="Low complexity" evidence="1">
    <location>
        <begin position="37"/>
        <end position="52"/>
    </location>
</feature>
<dbReference type="InterPro" id="IPR009011">
    <property type="entry name" value="Man6P_isomerase_rcpt-bd_dom_sf"/>
</dbReference>
<evidence type="ECO:0000256" key="1">
    <source>
        <dbReference type="SAM" id="MobiDB-lite"/>
    </source>
</evidence>
<evidence type="ECO:0000313" key="3">
    <source>
        <dbReference type="Proteomes" id="UP000054560"/>
    </source>
</evidence>
<feature type="non-terminal residue" evidence="2">
    <location>
        <position position="1"/>
    </location>
</feature>
<proteinExistence type="predicted"/>
<feature type="compositionally biased region" description="Polar residues" evidence="1">
    <location>
        <begin position="27"/>
        <end position="36"/>
    </location>
</feature>
<evidence type="ECO:0000313" key="2">
    <source>
        <dbReference type="EMBL" id="KNC71794.1"/>
    </source>
</evidence>
<dbReference type="AlphaFoldDB" id="A0A0L0F5B3"/>
<sequence length="81" mass="8476">VKSGDHTFYLNPCRGVVHSREKCPTSAPDNTGVCRTSSGSGEISSSDDGINSPVSYGTNDNGAIVWNDGLVTMAFGECVLH</sequence>
<feature type="region of interest" description="Disordered" evidence="1">
    <location>
        <begin position="24"/>
        <end position="54"/>
    </location>
</feature>
<gene>
    <name evidence="2" type="ORF">SARC_15662</name>
</gene>
<dbReference type="GeneID" id="25916166"/>
<accession>A0A0L0F5B3</accession>
<keyword evidence="3" id="KW-1185">Reference proteome</keyword>
<dbReference type="RefSeq" id="XP_014145696.1">
    <property type="nucleotide sequence ID" value="XM_014290221.1"/>
</dbReference>
<dbReference type="EMBL" id="KQ248115">
    <property type="protein sequence ID" value="KNC71794.1"/>
    <property type="molecule type" value="Genomic_DNA"/>
</dbReference>